<organism evidence="1">
    <name type="scientific">Arundo donax</name>
    <name type="common">Giant reed</name>
    <name type="synonym">Donax arundinaceus</name>
    <dbReference type="NCBI Taxonomy" id="35708"/>
    <lineage>
        <taxon>Eukaryota</taxon>
        <taxon>Viridiplantae</taxon>
        <taxon>Streptophyta</taxon>
        <taxon>Embryophyta</taxon>
        <taxon>Tracheophyta</taxon>
        <taxon>Spermatophyta</taxon>
        <taxon>Magnoliopsida</taxon>
        <taxon>Liliopsida</taxon>
        <taxon>Poales</taxon>
        <taxon>Poaceae</taxon>
        <taxon>PACMAD clade</taxon>
        <taxon>Arundinoideae</taxon>
        <taxon>Arundineae</taxon>
        <taxon>Arundo</taxon>
    </lineage>
</organism>
<sequence length="24" mass="2821">MHSKPLLYIGMGIFLKDQQNFVLQ</sequence>
<proteinExistence type="predicted"/>
<accession>A0A0A9AUJ3</accession>
<dbReference type="EMBL" id="GBRH01243094">
    <property type="protein sequence ID" value="JAD54801.1"/>
    <property type="molecule type" value="Transcribed_RNA"/>
</dbReference>
<reference evidence="1" key="1">
    <citation type="submission" date="2014-09" db="EMBL/GenBank/DDBJ databases">
        <authorList>
            <person name="Magalhaes I.L.F."/>
            <person name="Oliveira U."/>
            <person name="Santos F.R."/>
            <person name="Vidigal T.H.D.A."/>
            <person name="Brescovit A.D."/>
            <person name="Santos A.J."/>
        </authorList>
    </citation>
    <scope>NUCLEOTIDE SEQUENCE</scope>
    <source>
        <tissue evidence="1">Shoot tissue taken approximately 20 cm above the soil surface</tissue>
    </source>
</reference>
<evidence type="ECO:0000313" key="1">
    <source>
        <dbReference type="EMBL" id="JAD54801.1"/>
    </source>
</evidence>
<name>A0A0A9AUJ3_ARUDO</name>
<protein>
    <submittedName>
        <fullName evidence="1">Uncharacterized protein</fullName>
    </submittedName>
</protein>
<reference evidence="1" key="2">
    <citation type="journal article" date="2015" name="Data Brief">
        <title>Shoot transcriptome of the giant reed, Arundo donax.</title>
        <authorList>
            <person name="Barrero R.A."/>
            <person name="Guerrero F.D."/>
            <person name="Moolhuijzen P."/>
            <person name="Goolsby J.A."/>
            <person name="Tidwell J."/>
            <person name="Bellgard S.E."/>
            <person name="Bellgard M.I."/>
        </authorList>
    </citation>
    <scope>NUCLEOTIDE SEQUENCE</scope>
    <source>
        <tissue evidence="1">Shoot tissue taken approximately 20 cm above the soil surface</tissue>
    </source>
</reference>
<dbReference type="AlphaFoldDB" id="A0A0A9AUJ3"/>